<evidence type="ECO:0000313" key="8">
    <source>
        <dbReference type="EMBL" id="KAK9829864.1"/>
    </source>
</evidence>
<dbReference type="InterPro" id="IPR016177">
    <property type="entry name" value="DNA-bd_dom_sf"/>
</dbReference>
<dbReference type="Proteomes" id="UP001489004">
    <property type="component" value="Unassembled WGS sequence"/>
</dbReference>
<dbReference type="GO" id="GO:0003700">
    <property type="term" value="F:DNA-binding transcription factor activity"/>
    <property type="evidence" value="ECO:0007669"/>
    <property type="project" value="InterPro"/>
</dbReference>
<feature type="region of interest" description="Disordered" evidence="6">
    <location>
        <begin position="285"/>
        <end position="309"/>
    </location>
</feature>
<dbReference type="Gene3D" id="3.30.730.10">
    <property type="entry name" value="AP2/ERF domain"/>
    <property type="match status" value="2"/>
</dbReference>
<dbReference type="SMART" id="SM00380">
    <property type="entry name" value="AP2"/>
    <property type="match status" value="3"/>
</dbReference>
<comment type="subcellular location">
    <subcellularLocation>
        <location evidence="1">Nucleus</location>
    </subcellularLocation>
</comment>
<evidence type="ECO:0000259" key="7">
    <source>
        <dbReference type="PROSITE" id="PS51032"/>
    </source>
</evidence>
<dbReference type="GO" id="GO:0003677">
    <property type="term" value="F:DNA binding"/>
    <property type="evidence" value="ECO:0007669"/>
    <property type="project" value="UniProtKB-KW"/>
</dbReference>
<organism evidence="8 9">
    <name type="scientific">[Myrmecia] bisecta</name>
    <dbReference type="NCBI Taxonomy" id="41462"/>
    <lineage>
        <taxon>Eukaryota</taxon>
        <taxon>Viridiplantae</taxon>
        <taxon>Chlorophyta</taxon>
        <taxon>core chlorophytes</taxon>
        <taxon>Trebouxiophyceae</taxon>
        <taxon>Trebouxiales</taxon>
        <taxon>Trebouxiaceae</taxon>
        <taxon>Myrmecia</taxon>
    </lineage>
</organism>
<feature type="domain" description="AP2/ERF" evidence="7">
    <location>
        <begin position="237"/>
        <end position="293"/>
    </location>
</feature>
<evidence type="ECO:0000256" key="3">
    <source>
        <dbReference type="ARBA" id="ARBA00023125"/>
    </source>
</evidence>
<evidence type="ECO:0000256" key="5">
    <source>
        <dbReference type="ARBA" id="ARBA00023242"/>
    </source>
</evidence>
<keyword evidence="2" id="KW-0805">Transcription regulation</keyword>
<dbReference type="PANTHER" id="PTHR32467:SF90">
    <property type="entry name" value="AP2-LIKE ETHYLENE-RESPONSIVE TRANSCRIPTION FACTOR AIL1"/>
    <property type="match status" value="1"/>
</dbReference>
<dbReference type="SUPFAM" id="SSF54171">
    <property type="entry name" value="DNA-binding domain"/>
    <property type="match status" value="2"/>
</dbReference>
<name>A0AAW1R8B3_9CHLO</name>
<keyword evidence="3" id="KW-0238">DNA-binding</keyword>
<accession>A0AAW1R8B3</accession>
<dbReference type="AlphaFoldDB" id="A0AAW1R8B3"/>
<dbReference type="PANTHER" id="PTHR32467">
    <property type="entry name" value="AP2-LIKE ETHYLENE-RESPONSIVE TRANSCRIPTION FACTOR"/>
    <property type="match status" value="1"/>
</dbReference>
<dbReference type="InterPro" id="IPR001471">
    <property type="entry name" value="AP2/ERF_dom"/>
</dbReference>
<feature type="domain" description="AP2/ERF" evidence="7">
    <location>
        <begin position="146"/>
        <end position="202"/>
    </location>
</feature>
<gene>
    <name evidence="8" type="ORF">WJX72_008334</name>
</gene>
<keyword evidence="9" id="KW-1185">Reference proteome</keyword>
<protein>
    <recommendedName>
        <fullName evidence="7">AP2/ERF domain-containing protein</fullName>
    </recommendedName>
</protein>
<evidence type="ECO:0000256" key="4">
    <source>
        <dbReference type="ARBA" id="ARBA00023163"/>
    </source>
</evidence>
<evidence type="ECO:0000256" key="1">
    <source>
        <dbReference type="ARBA" id="ARBA00004123"/>
    </source>
</evidence>
<keyword evidence="5" id="KW-0539">Nucleus</keyword>
<evidence type="ECO:0000256" key="2">
    <source>
        <dbReference type="ARBA" id="ARBA00023015"/>
    </source>
</evidence>
<comment type="caution">
    <text evidence="8">The sequence shown here is derived from an EMBL/GenBank/DDBJ whole genome shotgun (WGS) entry which is preliminary data.</text>
</comment>
<proteinExistence type="predicted"/>
<dbReference type="InterPro" id="IPR036955">
    <property type="entry name" value="AP2/ERF_dom_sf"/>
</dbReference>
<dbReference type="EMBL" id="JALJOR010000001">
    <property type="protein sequence ID" value="KAK9829864.1"/>
    <property type="molecule type" value="Genomic_DNA"/>
</dbReference>
<reference evidence="8 9" key="1">
    <citation type="journal article" date="2024" name="Nat. Commun.">
        <title>Phylogenomics reveals the evolutionary origins of lichenization in chlorophyte algae.</title>
        <authorList>
            <person name="Puginier C."/>
            <person name="Libourel C."/>
            <person name="Otte J."/>
            <person name="Skaloud P."/>
            <person name="Haon M."/>
            <person name="Grisel S."/>
            <person name="Petersen M."/>
            <person name="Berrin J.G."/>
            <person name="Delaux P.M."/>
            <person name="Dal Grande F."/>
            <person name="Keller J."/>
        </authorList>
    </citation>
    <scope>NUCLEOTIDE SEQUENCE [LARGE SCALE GENOMIC DNA]</scope>
    <source>
        <strain evidence="8 9">SAG 2043</strain>
    </source>
</reference>
<dbReference type="PROSITE" id="PS51032">
    <property type="entry name" value="AP2_ERF"/>
    <property type="match status" value="2"/>
</dbReference>
<evidence type="ECO:0000313" key="9">
    <source>
        <dbReference type="Proteomes" id="UP001489004"/>
    </source>
</evidence>
<keyword evidence="4" id="KW-0804">Transcription</keyword>
<sequence length="309" mass="35043">MLSTGLFRLGKICLQQQGRPWILPLHTNQILREGQQRADRDGGAVGGRLGTGGVHKSRYRGVSVDNYKRKWRVQIKAAAKAYDRAAIGLLGRDNPSITTNFPVSDYDNELVPQLMGRTREEVKAMLKSERAKVPSRGFISRQRTSKFMGVGSSKRKNQWRARILVHGKLTHLGYYETEEEAARVYDRVSIGLRGELAETNFPPESYANDGACDKFSGLGRAELQRALGVKHMDKASRYRGVSKRKGKWEASVMVNRKWAYRELFDSEEQAALAYDQAVRRLKPEKAESRVNFKTKPSACQRQREPAQSR</sequence>
<evidence type="ECO:0000256" key="6">
    <source>
        <dbReference type="SAM" id="MobiDB-lite"/>
    </source>
</evidence>
<dbReference type="GO" id="GO:0005634">
    <property type="term" value="C:nucleus"/>
    <property type="evidence" value="ECO:0007669"/>
    <property type="project" value="UniProtKB-SubCell"/>
</dbReference>